<proteinExistence type="predicted"/>
<evidence type="ECO:0000313" key="2">
    <source>
        <dbReference type="Proteomes" id="UP000016480"/>
    </source>
</evidence>
<evidence type="ECO:0000313" key="1">
    <source>
        <dbReference type="EMBL" id="KAF7786047.1"/>
    </source>
</evidence>
<sequence length="46" mass="5293">MHSVVYTVKNLLFAEQVSVYPNTVYAIKQNSADIYRSIALERCQND</sequence>
<accession>A0A8T0C5K9</accession>
<organism evidence="1 2">
    <name type="scientific">Pseudoalteromonas rubra</name>
    <dbReference type="NCBI Taxonomy" id="43658"/>
    <lineage>
        <taxon>Bacteria</taxon>
        <taxon>Pseudomonadati</taxon>
        <taxon>Pseudomonadota</taxon>
        <taxon>Gammaproteobacteria</taxon>
        <taxon>Alteromonadales</taxon>
        <taxon>Pseudoalteromonadaceae</taxon>
        <taxon>Pseudoalteromonas</taxon>
    </lineage>
</organism>
<dbReference type="EMBL" id="AHCD03000035">
    <property type="protein sequence ID" value="KAF7786047.1"/>
    <property type="molecule type" value="Genomic_DNA"/>
</dbReference>
<name>A0A8T0C5K9_9GAMM</name>
<protein>
    <submittedName>
        <fullName evidence="1">Uncharacterized protein</fullName>
    </submittedName>
</protein>
<comment type="caution">
    <text evidence="1">The sequence shown here is derived from an EMBL/GenBank/DDBJ whole genome shotgun (WGS) entry which is preliminary data.</text>
</comment>
<dbReference type="AlphaFoldDB" id="A0A8T0C5K9"/>
<dbReference type="Proteomes" id="UP000016480">
    <property type="component" value="Unassembled WGS sequence"/>
</dbReference>
<reference evidence="1 2" key="1">
    <citation type="journal article" date="2012" name="J. Bacteriol.">
        <title>Genome sequence of the cycloprodigiosin-producing bacterial strain Pseudoalteromonas rubra ATCC 29570(T).</title>
        <authorList>
            <person name="Xie B.B."/>
            <person name="Shu Y.L."/>
            <person name="Qin Q.L."/>
            <person name="Rong J.C."/>
            <person name="Zhang X.Y."/>
            <person name="Chen X.L."/>
            <person name="Zhou B.C."/>
            <person name="Zhang Y.Z."/>
        </authorList>
    </citation>
    <scope>NUCLEOTIDE SEQUENCE [LARGE SCALE GENOMIC DNA]</scope>
    <source>
        <strain evidence="1 2">DSM 6842</strain>
    </source>
</reference>
<gene>
    <name evidence="1" type="ORF">PRUB_a0489</name>
</gene>